<sequence>MKQRILKQLLLAGLALMIFSNELFANDSQTNMAGFSLYSFLSLAAPVPPPADQLRGYHINFNANDNSESDSDNNIPLRTFQKRTIPLLYADVSFPIYSESAISNTLIYKYSTRCVVWALPLACLSGDGERFVEKAKITDITINYFQFTILYFSYEIVFRGLPDK</sequence>
<proteinExistence type="predicted"/>
<feature type="signal peptide" evidence="1">
    <location>
        <begin position="1"/>
        <end position="25"/>
    </location>
</feature>
<feature type="chain" id="PRO_5014689902" evidence="1">
    <location>
        <begin position="26"/>
        <end position="164"/>
    </location>
</feature>
<evidence type="ECO:0000313" key="2">
    <source>
        <dbReference type="EMBL" id="PJZ76804.1"/>
    </source>
</evidence>
<evidence type="ECO:0000313" key="3">
    <source>
        <dbReference type="Proteomes" id="UP000231843"/>
    </source>
</evidence>
<evidence type="ECO:0000256" key="1">
    <source>
        <dbReference type="SAM" id="SignalP"/>
    </source>
</evidence>
<comment type="caution">
    <text evidence="2">The sequence shown here is derived from an EMBL/GenBank/DDBJ whole genome shotgun (WGS) entry which is preliminary data.</text>
</comment>
<reference evidence="2 3" key="1">
    <citation type="submission" date="2017-07" db="EMBL/GenBank/DDBJ databases">
        <title>Leptospira spp. isolated from tropical soils.</title>
        <authorList>
            <person name="Thibeaux R."/>
            <person name="Iraola G."/>
            <person name="Ferres I."/>
            <person name="Bierque E."/>
            <person name="Girault D."/>
            <person name="Soupe-Gilbert M.-E."/>
            <person name="Picardeau M."/>
            <person name="Goarant C."/>
        </authorList>
    </citation>
    <scope>NUCLEOTIDE SEQUENCE [LARGE SCALE GENOMIC DNA]</scope>
    <source>
        <strain evidence="2 3">ES4-C-A1</strain>
    </source>
</reference>
<accession>A0A2M9ZXL1</accession>
<organism evidence="2 3">
    <name type="scientific">Leptospira neocaledonica</name>
    <dbReference type="NCBI Taxonomy" id="2023192"/>
    <lineage>
        <taxon>Bacteria</taxon>
        <taxon>Pseudomonadati</taxon>
        <taxon>Spirochaetota</taxon>
        <taxon>Spirochaetia</taxon>
        <taxon>Leptospirales</taxon>
        <taxon>Leptospiraceae</taxon>
        <taxon>Leptospira</taxon>
    </lineage>
</organism>
<keyword evidence="1" id="KW-0732">Signal</keyword>
<dbReference type="EMBL" id="NPEA01000006">
    <property type="protein sequence ID" value="PJZ76804.1"/>
    <property type="molecule type" value="Genomic_DNA"/>
</dbReference>
<name>A0A2M9ZXL1_9LEPT</name>
<keyword evidence="3" id="KW-1185">Reference proteome</keyword>
<dbReference type="AlphaFoldDB" id="A0A2M9ZXL1"/>
<gene>
    <name evidence="2" type="ORF">CH365_12365</name>
</gene>
<protein>
    <submittedName>
        <fullName evidence="2">Uncharacterized protein</fullName>
    </submittedName>
</protein>
<dbReference type="Proteomes" id="UP000231843">
    <property type="component" value="Unassembled WGS sequence"/>
</dbReference>